<dbReference type="EMBL" id="CP093547">
    <property type="protein sequence ID" value="UNP29044.1"/>
    <property type="molecule type" value="Genomic_DNA"/>
</dbReference>
<sequence length="470" mass="52007">MEHIRPQRIGIYLAAVIAAALLFADNVYAAAPVATLECKQRLLQDFGWRFAPAAGGAIRIHPGRPCDRADLAQAQAAGDLIADIPPDVTPLERRRLLDQLLRHPATSCAYSFALGTSARRAIDQLVANRGFRFSSLQLGWIGFGPTGSARDGWRPIALFGRGYRPSGRNSRAIEAFYAGQVRGECGVGRQIAQYATQAELYGMQGFDTEFGVDEIVIGTFHRLRSSRSILLGTSAGRFTHDGLATAAAASGRQAFMGLPGFIYHVFDRSYLDDLNNQAENFVVYDVSAEAAAALRAHAGFEFYNDRNRAIWSLARSLKADKSRRFFERLLSERDPVLRAALSAQARVTVARIDSLLADPFYRGFDIYVHKKGVKPVGFHIARLLDRNPRTPFRIELALHNLHTTLYDRYLGYRLAQCMSRSPDDRSPDSHSAQPGRDENAKFAEPVRGPAGHPMPTAPARASMNRGYEKR</sequence>
<name>A0ABY3X915_9GAMM</name>
<proteinExistence type="predicted"/>
<dbReference type="RefSeq" id="WP_187313066.1">
    <property type="nucleotide sequence ID" value="NZ_CP011131.1"/>
</dbReference>
<protein>
    <submittedName>
        <fullName evidence="2">Uncharacterized protein</fullName>
    </submittedName>
</protein>
<keyword evidence="3" id="KW-1185">Reference proteome</keyword>
<organism evidence="2 3">
    <name type="scientific">Lysobacter gummosus</name>
    <dbReference type="NCBI Taxonomy" id="262324"/>
    <lineage>
        <taxon>Bacteria</taxon>
        <taxon>Pseudomonadati</taxon>
        <taxon>Pseudomonadota</taxon>
        <taxon>Gammaproteobacteria</taxon>
        <taxon>Lysobacterales</taxon>
        <taxon>Lysobacteraceae</taxon>
        <taxon>Lysobacter</taxon>
    </lineage>
</organism>
<reference evidence="2 3" key="1">
    <citation type="submission" date="2022-03" db="EMBL/GenBank/DDBJ databases">
        <title>Complete genome sequence of Lysobacter capsici VKM B-2533 and Lysobacter gummosus 10.1.1, promising sources of lytic agents.</title>
        <authorList>
            <person name="Tarlachkov S.V."/>
            <person name="Kudryakova I.V."/>
            <person name="Afoshin A.S."/>
            <person name="Leontyevskaya E.A."/>
            <person name="Leontyevskaya N.V."/>
        </authorList>
    </citation>
    <scope>NUCLEOTIDE SEQUENCE [LARGE SCALE GENOMIC DNA]</scope>
    <source>
        <strain evidence="2 3">10.1.1</strain>
    </source>
</reference>
<evidence type="ECO:0000313" key="2">
    <source>
        <dbReference type="EMBL" id="UNP29044.1"/>
    </source>
</evidence>
<dbReference type="Proteomes" id="UP000829194">
    <property type="component" value="Chromosome"/>
</dbReference>
<feature type="region of interest" description="Disordered" evidence="1">
    <location>
        <begin position="420"/>
        <end position="470"/>
    </location>
</feature>
<accession>A0ABY3X915</accession>
<evidence type="ECO:0000313" key="3">
    <source>
        <dbReference type="Proteomes" id="UP000829194"/>
    </source>
</evidence>
<gene>
    <name evidence="2" type="ORF">MOV92_21660</name>
</gene>
<evidence type="ECO:0000256" key="1">
    <source>
        <dbReference type="SAM" id="MobiDB-lite"/>
    </source>
</evidence>